<reference evidence="2" key="1">
    <citation type="journal article" date="2020" name="New Phytol.">
        <title>Comparative genomics reveals dynamic genome evolution in host specialist ectomycorrhizal fungi.</title>
        <authorList>
            <person name="Lofgren L.A."/>
            <person name="Nguyen N.H."/>
            <person name="Vilgalys R."/>
            <person name="Ruytinx J."/>
            <person name="Liao H.L."/>
            <person name="Branco S."/>
            <person name="Kuo A."/>
            <person name="LaButti K."/>
            <person name="Lipzen A."/>
            <person name="Andreopoulos W."/>
            <person name="Pangilinan J."/>
            <person name="Riley R."/>
            <person name="Hundley H."/>
            <person name="Na H."/>
            <person name="Barry K."/>
            <person name="Grigoriev I.V."/>
            <person name="Stajich J.E."/>
            <person name="Kennedy P.G."/>
        </authorList>
    </citation>
    <scope>NUCLEOTIDE SEQUENCE</scope>
    <source>
        <strain evidence="2">S12</strain>
    </source>
</reference>
<keyword evidence="3" id="KW-1185">Reference proteome</keyword>
<dbReference type="EMBL" id="JABBWE010000073">
    <property type="protein sequence ID" value="KAG1787958.1"/>
    <property type="molecule type" value="Genomic_DNA"/>
</dbReference>
<keyword evidence="1" id="KW-0812">Transmembrane</keyword>
<evidence type="ECO:0000313" key="3">
    <source>
        <dbReference type="Proteomes" id="UP000719766"/>
    </source>
</evidence>
<keyword evidence="1" id="KW-1133">Transmembrane helix</keyword>
<dbReference type="RefSeq" id="XP_041155252.1">
    <property type="nucleotide sequence ID" value="XM_041304019.1"/>
</dbReference>
<evidence type="ECO:0000313" key="2">
    <source>
        <dbReference type="EMBL" id="KAG1787958.1"/>
    </source>
</evidence>
<protein>
    <submittedName>
        <fullName evidence="2">Uncharacterized protein</fullName>
    </submittedName>
</protein>
<comment type="caution">
    <text evidence="2">The sequence shown here is derived from an EMBL/GenBank/DDBJ whole genome shotgun (WGS) entry which is preliminary data.</text>
</comment>
<dbReference type="AlphaFoldDB" id="A0A9P7DCN1"/>
<gene>
    <name evidence="2" type="ORF">HD556DRAFT_1406652</name>
</gene>
<feature type="non-terminal residue" evidence="2">
    <location>
        <position position="63"/>
    </location>
</feature>
<feature type="transmembrane region" description="Helical" evidence="1">
    <location>
        <begin position="12"/>
        <end position="34"/>
    </location>
</feature>
<dbReference type="GeneID" id="64597783"/>
<organism evidence="2 3">
    <name type="scientific">Suillus plorans</name>
    <dbReference type="NCBI Taxonomy" id="116603"/>
    <lineage>
        <taxon>Eukaryota</taxon>
        <taxon>Fungi</taxon>
        <taxon>Dikarya</taxon>
        <taxon>Basidiomycota</taxon>
        <taxon>Agaricomycotina</taxon>
        <taxon>Agaricomycetes</taxon>
        <taxon>Agaricomycetidae</taxon>
        <taxon>Boletales</taxon>
        <taxon>Suillineae</taxon>
        <taxon>Suillaceae</taxon>
        <taxon>Suillus</taxon>
    </lineage>
</organism>
<keyword evidence="1" id="KW-0472">Membrane</keyword>
<dbReference type="OrthoDB" id="6499973at2759"/>
<name>A0A9P7DCN1_9AGAM</name>
<accession>A0A9P7DCN1</accession>
<dbReference type="Proteomes" id="UP000719766">
    <property type="component" value="Unassembled WGS sequence"/>
</dbReference>
<evidence type="ECO:0000256" key="1">
    <source>
        <dbReference type="SAM" id="Phobius"/>
    </source>
</evidence>
<sequence length="63" mass="7404">SPLRGFDFLDQGYFYHLIIAGSFLECLSLFMLSLSKLDQYYQVMFPDFQISVSDSVRYFSLKD</sequence>
<proteinExistence type="predicted"/>